<evidence type="ECO:0000259" key="1">
    <source>
        <dbReference type="Pfam" id="PF18885"/>
    </source>
</evidence>
<protein>
    <submittedName>
        <fullName evidence="3">Repeat protein</fullName>
    </submittedName>
</protein>
<dbReference type="EMBL" id="AEDQ01000013">
    <property type="protein sequence ID" value="EFL44509.1"/>
    <property type="molecule type" value="Genomic_DNA"/>
</dbReference>
<feature type="domain" description="Bacterial repeat" evidence="2">
    <location>
        <begin position="62"/>
        <end position="139"/>
    </location>
</feature>
<dbReference type="InterPro" id="IPR043708">
    <property type="entry name" value="DUF5648"/>
</dbReference>
<reference evidence="3 4" key="1">
    <citation type="submission" date="2010-08" db="EMBL/GenBank/DDBJ databases">
        <authorList>
            <person name="Durkin A.S."/>
            <person name="Madupu R."/>
            <person name="Torralba M."/>
            <person name="Gillis M."/>
            <person name="Methe B."/>
            <person name="Sutton G."/>
            <person name="Nelson K.E."/>
        </authorList>
    </citation>
    <scope>NUCLEOTIDE SEQUENCE [LARGE SCALE GENOMIC DNA]</scope>
    <source>
        <strain evidence="3 4">PB189-T1-4</strain>
    </source>
</reference>
<comment type="caution">
    <text evidence="3">The sequence shown here is derived from an EMBL/GenBank/DDBJ whole genome shotgun (WGS) entry which is preliminary data.</text>
</comment>
<dbReference type="Pfam" id="PF18998">
    <property type="entry name" value="Flg_new_2"/>
    <property type="match status" value="1"/>
</dbReference>
<keyword evidence="4" id="KW-1185">Reference proteome</keyword>
<evidence type="ECO:0000313" key="3">
    <source>
        <dbReference type="EMBL" id="EFL44509.1"/>
    </source>
</evidence>
<dbReference type="Proteomes" id="UP000004431">
    <property type="component" value="Unassembled WGS sequence"/>
</dbReference>
<name>A0ABN0B144_9ACTN</name>
<evidence type="ECO:0000313" key="4">
    <source>
        <dbReference type="Proteomes" id="UP000004431"/>
    </source>
</evidence>
<sequence>PADKYKFDKWTNEQGGAEVKDDFVITEALTACANFTDDFAQHEIVPKTDEHQVAPSQNHVLVELKAKANGTVTPNNTDNTTSFWVLKDKQVKFQDVTSKVTVTADEKYKFDKWTNEQTGAEVKDDFVITEALTACANFVPQDSSNPQGSASGTEGGGYSNGLVTMYRLYNPYSHEHLFTTDIMERDNLIPLGWKYELAVGGVYLHGEKGGVYRLYNPTTGEHHYTMDEEELANCVKAGWVNEGVKFFSASEDDGHVVGMVSMYNPYEKAFYHHYTSDEKEIKQMVKDGWIKEDIKWYVAK</sequence>
<dbReference type="Pfam" id="PF18885">
    <property type="entry name" value="DUF5648"/>
    <property type="match status" value="1"/>
</dbReference>
<gene>
    <name evidence="3" type="ORF">HMPREF9248_1105</name>
</gene>
<dbReference type="InterPro" id="IPR044060">
    <property type="entry name" value="Bacterial_rp_domain"/>
</dbReference>
<feature type="non-terminal residue" evidence="3">
    <location>
        <position position="1"/>
    </location>
</feature>
<feature type="domain" description="DUF5648" evidence="1">
    <location>
        <begin position="164"/>
        <end position="298"/>
    </location>
</feature>
<accession>A0ABN0B144</accession>
<organism evidence="3 4">
    <name type="scientific">Fannyhessea vaginae PB189-T1-4</name>
    <dbReference type="NCBI Taxonomy" id="866774"/>
    <lineage>
        <taxon>Bacteria</taxon>
        <taxon>Bacillati</taxon>
        <taxon>Actinomycetota</taxon>
        <taxon>Coriobacteriia</taxon>
        <taxon>Coriobacteriales</taxon>
        <taxon>Atopobiaceae</taxon>
        <taxon>Fannyhessea</taxon>
    </lineage>
</organism>
<proteinExistence type="predicted"/>
<evidence type="ECO:0000259" key="2">
    <source>
        <dbReference type="Pfam" id="PF18998"/>
    </source>
</evidence>
<dbReference type="RefSeq" id="WP_006303742.1">
    <property type="nucleotide sequence ID" value="NZ_AEDQ01000013.1"/>
</dbReference>